<dbReference type="PROSITE" id="PS50940">
    <property type="entry name" value="CHIT_BIND_II"/>
    <property type="match status" value="2"/>
</dbReference>
<organism evidence="18 19">
    <name type="scientific">Dissostichus eleginoides</name>
    <name type="common">Patagonian toothfish</name>
    <name type="synonym">Dissostichus amissus</name>
    <dbReference type="NCBI Taxonomy" id="100907"/>
    <lineage>
        <taxon>Eukaryota</taxon>
        <taxon>Metazoa</taxon>
        <taxon>Chordata</taxon>
        <taxon>Craniata</taxon>
        <taxon>Vertebrata</taxon>
        <taxon>Euteleostomi</taxon>
        <taxon>Actinopterygii</taxon>
        <taxon>Neopterygii</taxon>
        <taxon>Teleostei</taxon>
        <taxon>Neoteleostei</taxon>
        <taxon>Acanthomorphata</taxon>
        <taxon>Eupercaria</taxon>
        <taxon>Perciformes</taxon>
        <taxon>Notothenioidei</taxon>
        <taxon>Nototheniidae</taxon>
        <taxon>Dissostichus</taxon>
    </lineage>
</organism>
<evidence type="ECO:0000313" key="18">
    <source>
        <dbReference type="EMBL" id="KAK1902350.1"/>
    </source>
</evidence>
<evidence type="ECO:0000313" key="19">
    <source>
        <dbReference type="Proteomes" id="UP001228049"/>
    </source>
</evidence>
<dbReference type="Gene3D" id="3.10.50.10">
    <property type="match status" value="2"/>
</dbReference>
<dbReference type="Gene3D" id="2.170.140.10">
    <property type="entry name" value="Chitin binding domain"/>
    <property type="match status" value="2"/>
</dbReference>
<keyword evidence="10" id="KW-1015">Disulfide bond</keyword>
<keyword evidence="13" id="KW-0624">Polysaccharide degradation</keyword>
<evidence type="ECO:0000256" key="7">
    <source>
        <dbReference type="ARBA" id="ARBA00022729"/>
    </source>
</evidence>
<dbReference type="PANTHER" id="PTHR11177">
    <property type="entry name" value="CHITINASE"/>
    <property type="match status" value="1"/>
</dbReference>
<evidence type="ECO:0000259" key="17">
    <source>
        <dbReference type="PROSITE" id="PS51910"/>
    </source>
</evidence>
<feature type="domain" description="Chitin-binding type-2" evidence="16">
    <location>
        <begin position="441"/>
        <end position="481"/>
    </location>
</feature>
<keyword evidence="5" id="KW-0964">Secreted</keyword>
<dbReference type="GO" id="GO:0006032">
    <property type="term" value="P:chitin catabolic process"/>
    <property type="evidence" value="ECO:0007669"/>
    <property type="project" value="UniProtKB-KW"/>
</dbReference>
<keyword evidence="7 15" id="KW-0732">Signal</keyword>
<dbReference type="Pfam" id="PF01607">
    <property type="entry name" value="CBM_14"/>
    <property type="match status" value="2"/>
</dbReference>
<dbReference type="SMART" id="SM00494">
    <property type="entry name" value="ChtBD2"/>
    <property type="match status" value="2"/>
</dbReference>
<keyword evidence="12" id="KW-0326">Glycosidase</keyword>
<dbReference type="FunFam" id="3.20.20.80:FF:000439">
    <property type="entry name" value="Chitinase, acidic.3"/>
    <property type="match status" value="2"/>
</dbReference>
<evidence type="ECO:0000256" key="13">
    <source>
        <dbReference type="ARBA" id="ARBA00023326"/>
    </source>
</evidence>
<protein>
    <recommendedName>
        <fullName evidence="4">chitinase</fullName>
        <ecNumber evidence="4">3.2.1.14</ecNumber>
    </recommendedName>
</protein>
<dbReference type="SMART" id="SM00636">
    <property type="entry name" value="Glyco_18"/>
    <property type="match status" value="2"/>
</dbReference>
<dbReference type="SUPFAM" id="SSF54556">
    <property type="entry name" value="Chitinase insertion domain"/>
    <property type="match status" value="2"/>
</dbReference>
<dbReference type="InterPro" id="IPR017853">
    <property type="entry name" value="GH"/>
</dbReference>
<keyword evidence="19" id="KW-1185">Reference proteome</keyword>
<proteinExistence type="inferred from homology"/>
<keyword evidence="8" id="KW-0378">Hydrolase</keyword>
<dbReference type="AlphaFoldDB" id="A0AAD9CH52"/>
<dbReference type="InterPro" id="IPR050314">
    <property type="entry name" value="Glycosyl_Hydrlase_18"/>
</dbReference>
<feature type="compositionally biased region" description="Low complexity" evidence="14">
    <location>
        <begin position="873"/>
        <end position="900"/>
    </location>
</feature>
<feature type="region of interest" description="Disordered" evidence="14">
    <location>
        <begin position="872"/>
        <end position="907"/>
    </location>
</feature>
<keyword evidence="6" id="KW-0147">Chitin-binding</keyword>
<dbReference type="SUPFAM" id="SSF57625">
    <property type="entry name" value="Invertebrate chitin-binding proteins"/>
    <property type="match status" value="2"/>
</dbReference>
<evidence type="ECO:0000256" key="4">
    <source>
        <dbReference type="ARBA" id="ARBA00012729"/>
    </source>
</evidence>
<dbReference type="InterPro" id="IPR029070">
    <property type="entry name" value="Chitinase_insertion_sf"/>
</dbReference>
<dbReference type="SUPFAM" id="SSF51445">
    <property type="entry name" value="(Trans)glycosidases"/>
    <property type="match status" value="2"/>
</dbReference>
<comment type="caution">
    <text evidence="18">The sequence shown here is derived from an EMBL/GenBank/DDBJ whole genome shotgun (WGS) entry which is preliminary data.</text>
</comment>
<evidence type="ECO:0000256" key="1">
    <source>
        <dbReference type="ARBA" id="ARBA00000822"/>
    </source>
</evidence>
<dbReference type="InterPro" id="IPR001579">
    <property type="entry name" value="Glyco_hydro_18_chit_AS"/>
</dbReference>
<comment type="catalytic activity">
    <reaction evidence="1">
        <text>Random endo-hydrolysis of N-acetyl-beta-D-glucosaminide (1-&gt;4)-beta-linkages in chitin and chitodextrins.</text>
        <dbReference type="EC" id="3.2.1.14"/>
    </reaction>
</comment>
<dbReference type="FunFam" id="2.170.140.10:FF:000001">
    <property type="entry name" value="Acidic mammalian chitinase"/>
    <property type="match status" value="2"/>
</dbReference>
<dbReference type="InterPro" id="IPR011583">
    <property type="entry name" value="Chitinase_II/V-like_cat"/>
</dbReference>
<dbReference type="GO" id="GO:0008843">
    <property type="term" value="F:endochitinase activity"/>
    <property type="evidence" value="ECO:0007669"/>
    <property type="project" value="UniProtKB-EC"/>
</dbReference>
<feature type="domain" description="GH18" evidence="17">
    <location>
        <begin position="21"/>
        <end position="388"/>
    </location>
</feature>
<evidence type="ECO:0000256" key="8">
    <source>
        <dbReference type="ARBA" id="ARBA00022801"/>
    </source>
</evidence>
<name>A0AAD9CH52_DISEL</name>
<keyword evidence="9" id="KW-0146">Chitin degradation</keyword>
<comment type="similarity">
    <text evidence="3">Belongs to the glycosyl hydrolase 18 family. Chitinase class II subfamily.</text>
</comment>
<dbReference type="InterPro" id="IPR001223">
    <property type="entry name" value="Glyco_hydro18_cat"/>
</dbReference>
<dbReference type="EMBL" id="JASDAP010000006">
    <property type="protein sequence ID" value="KAK1902350.1"/>
    <property type="molecule type" value="Genomic_DNA"/>
</dbReference>
<evidence type="ECO:0000256" key="6">
    <source>
        <dbReference type="ARBA" id="ARBA00022669"/>
    </source>
</evidence>
<evidence type="ECO:0000256" key="15">
    <source>
        <dbReference type="SAM" id="SignalP"/>
    </source>
</evidence>
<dbReference type="GO" id="GO:0008061">
    <property type="term" value="F:chitin binding"/>
    <property type="evidence" value="ECO:0007669"/>
    <property type="project" value="UniProtKB-KW"/>
</dbReference>
<comment type="subcellular location">
    <subcellularLocation>
        <location evidence="2">Secreted</location>
    </subcellularLocation>
</comment>
<dbReference type="Gene3D" id="3.20.20.80">
    <property type="entry name" value="Glycosidases"/>
    <property type="match status" value="2"/>
</dbReference>
<evidence type="ECO:0000256" key="3">
    <source>
        <dbReference type="ARBA" id="ARBA00009121"/>
    </source>
</evidence>
<dbReference type="InterPro" id="IPR002557">
    <property type="entry name" value="Chitin-bd_dom"/>
</dbReference>
<evidence type="ECO:0000256" key="9">
    <source>
        <dbReference type="ARBA" id="ARBA00023024"/>
    </source>
</evidence>
<feature type="chain" id="PRO_5042154708" description="chitinase" evidence="15">
    <location>
        <begin position="21"/>
        <end position="948"/>
    </location>
</feature>
<dbReference type="InterPro" id="IPR036508">
    <property type="entry name" value="Chitin-bd_dom_sf"/>
</dbReference>
<reference evidence="18" key="1">
    <citation type="submission" date="2023-04" db="EMBL/GenBank/DDBJ databases">
        <title>Chromosome-level genome of Chaenocephalus aceratus.</title>
        <authorList>
            <person name="Park H."/>
        </authorList>
    </citation>
    <scope>NUCLEOTIDE SEQUENCE</scope>
    <source>
        <strain evidence="18">DE</strain>
        <tissue evidence="18">Muscle</tissue>
    </source>
</reference>
<dbReference type="EC" id="3.2.1.14" evidence="4"/>
<dbReference type="FunFam" id="3.10.50.10:FF:000001">
    <property type="entry name" value="Chitinase 3-like 1"/>
    <property type="match status" value="2"/>
</dbReference>
<keyword evidence="11" id="KW-0119">Carbohydrate metabolism</keyword>
<dbReference type="FunFam" id="3.20.20.80:FF:000081">
    <property type="entry name" value="Chitinase 1"/>
    <property type="match status" value="2"/>
</dbReference>
<dbReference type="PANTHER" id="PTHR11177:SF248">
    <property type="entry name" value="CHITOTRIOSIDASE-1"/>
    <property type="match status" value="1"/>
</dbReference>
<dbReference type="CDD" id="cd02872">
    <property type="entry name" value="GH18_chitolectin_chitotriosidase"/>
    <property type="match status" value="2"/>
</dbReference>
<dbReference type="PROSITE" id="PS51910">
    <property type="entry name" value="GH18_2"/>
    <property type="match status" value="2"/>
</dbReference>
<evidence type="ECO:0000256" key="12">
    <source>
        <dbReference type="ARBA" id="ARBA00023295"/>
    </source>
</evidence>
<evidence type="ECO:0000256" key="10">
    <source>
        <dbReference type="ARBA" id="ARBA00023157"/>
    </source>
</evidence>
<dbReference type="GO" id="GO:0005576">
    <property type="term" value="C:extracellular region"/>
    <property type="evidence" value="ECO:0007669"/>
    <property type="project" value="UniProtKB-SubCell"/>
</dbReference>
<accession>A0AAD9CH52</accession>
<dbReference type="Pfam" id="PF00704">
    <property type="entry name" value="Glyco_hydro_18"/>
    <property type="match status" value="2"/>
</dbReference>
<feature type="signal peptide" evidence="15">
    <location>
        <begin position="1"/>
        <end position="20"/>
    </location>
</feature>
<feature type="domain" description="GH18" evidence="17">
    <location>
        <begin position="499"/>
        <end position="867"/>
    </location>
</feature>
<feature type="domain" description="Chitin-binding type-2" evidence="16">
    <location>
        <begin position="899"/>
        <end position="948"/>
    </location>
</feature>
<evidence type="ECO:0000259" key="16">
    <source>
        <dbReference type="PROSITE" id="PS50940"/>
    </source>
</evidence>
<dbReference type="GO" id="GO:0000272">
    <property type="term" value="P:polysaccharide catabolic process"/>
    <property type="evidence" value="ECO:0007669"/>
    <property type="project" value="UniProtKB-KW"/>
</dbReference>
<dbReference type="Proteomes" id="UP001228049">
    <property type="component" value="Unassembled WGS sequence"/>
</dbReference>
<evidence type="ECO:0000256" key="14">
    <source>
        <dbReference type="SAM" id="MobiDB-lite"/>
    </source>
</evidence>
<evidence type="ECO:0000256" key="5">
    <source>
        <dbReference type="ARBA" id="ARBA00022525"/>
    </source>
</evidence>
<dbReference type="PROSITE" id="PS01095">
    <property type="entry name" value="GH18_1"/>
    <property type="match status" value="2"/>
</dbReference>
<evidence type="ECO:0000256" key="11">
    <source>
        <dbReference type="ARBA" id="ARBA00023277"/>
    </source>
</evidence>
<gene>
    <name evidence="18" type="ORF">KUDE01_005314</name>
</gene>
<evidence type="ECO:0000256" key="2">
    <source>
        <dbReference type="ARBA" id="ARBA00004613"/>
    </source>
</evidence>
<sequence>MTRLTLLAGVCLLMCQLATASKMVCYFTNWSQYRPGTGKYLPQNVDPFLCTHLIYAFSIINNKNELTTYEWNDDVLYKTFNGLKSKNPGLKTLLAVGGWNFGSTQFSIMVSTPANRQTFIQSSIKFLRTGGFDGLDLDWEYPGARGSPPVDKMRFSLLCKELVKAYAAEAKATGNPQLMVTAAVSAGKGTIDAGYEIAEIAKHLDFINVMTYDFHGAWERSTGHNSPLYRGSHDSGDLIYFNTDYAMKYWRDNGTPVEKLMMGFAAYGRTFRLTTSSTGAGAPAIGPASAGPYTREAGFWAYYEVCTFLKGTTIQWIDDQKVPYASKNNEWVGFDNRESYEIKVQYMRDMKFGGAFVWALDLDDFKGEFCGEGSHPLLYHLRQLIDNEMPPRPTTTTKRPAITTTASATTSKPVVTFTTTVKPSGTSPAPSTTTTIPIPGRGFCKDKADGIYAHPADRSAYYTCAGGRTYLSTCGAGTVFDIGCKCWLCLVICQLGSATQMICYFTNWSQYRPGPAKYMPHNVDPFLCTTLIYAFSMINHANELVTYEWNDDVLYESFNGLKSKNPHLKTLLAVGGWNFGSTQFSIMVSTPANRQTFIQSSIKFLRTHGFDGLDLDWEYPGSRGSPPEDKGRFTLLCRELRAAYAAEAKAAGNPQLMVTAAVAAGKGTIDAGFEIAKIAKELNFINVMTYDFHGTWNKFTGHNSPLFQGSKDTGELIYFNTHYAMQYWKANGAPVEKLMMGFATYGRTFRLTTSDDDGVGVPVSGPASAGQYTREAGFWAYYEICTFLKGATIEWIEDQKVPYATDANEWVGFDNRESYEIKVRYLQKEKFGGAFVWALDLDDFAGQFCGEGVHPLLSHLRKLLNIELPPLPSTTTAKPGASTPSSTTTTTTTTHAPGPGFCNRKPDGLYPNPDDKNSFYSCDRGVTHKSHCGPGTVFNESCKCCDHP</sequence>